<keyword evidence="2" id="KW-1185">Reference proteome</keyword>
<gene>
    <name evidence="1" type="ORF">L484_011388</name>
</gene>
<sequence length="83" mass="9520">MSSSSEDAIKAAEVMQNTTSWEKKRSQLKKGAVLVSPRDHPSYEHRQDLQTFLHMSGCKAPQTEIFHRKIVPARGRHCNMKKK</sequence>
<proteinExistence type="predicted"/>
<evidence type="ECO:0000313" key="1">
    <source>
        <dbReference type="EMBL" id="EXB57301.1"/>
    </source>
</evidence>
<evidence type="ECO:0000313" key="2">
    <source>
        <dbReference type="Proteomes" id="UP000030645"/>
    </source>
</evidence>
<accession>W9R7T2</accession>
<dbReference type="EMBL" id="KE344341">
    <property type="protein sequence ID" value="EXB57301.1"/>
    <property type="molecule type" value="Genomic_DNA"/>
</dbReference>
<reference evidence="2" key="1">
    <citation type="submission" date="2013-01" db="EMBL/GenBank/DDBJ databases">
        <title>Draft Genome Sequence of a Mulberry Tree, Morus notabilis C.K. Schneid.</title>
        <authorList>
            <person name="He N."/>
            <person name="Zhao S."/>
        </authorList>
    </citation>
    <scope>NUCLEOTIDE SEQUENCE</scope>
</reference>
<name>W9R7T2_9ROSA</name>
<dbReference type="AlphaFoldDB" id="W9R7T2"/>
<protein>
    <submittedName>
        <fullName evidence="1">Uncharacterized protein</fullName>
    </submittedName>
</protein>
<dbReference type="Proteomes" id="UP000030645">
    <property type="component" value="Unassembled WGS sequence"/>
</dbReference>
<organism evidence="1 2">
    <name type="scientific">Morus notabilis</name>
    <dbReference type="NCBI Taxonomy" id="981085"/>
    <lineage>
        <taxon>Eukaryota</taxon>
        <taxon>Viridiplantae</taxon>
        <taxon>Streptophyta</taxon>
        <taxon>Embryophyta</taxon>
        <taxon>Tracheophyta</taxon>
        <taxon>Spermatophyta</taxon>
        <taxon>Magnoliopsida</taxon>
        <taxon>eudicotyledons</taxon>
        <taxon>Gunneridae</taxon>
        <taxon>Pentapetalae</taxon>
        <taxon>rosids</taxon>
        <taxon>fabids</taxon>
        <taxon>Rosales</taxon>
        <taxon>Moraceae</taxon>
        <taxon>Moreae</taxon>
        <taxon>Morus</taxon>
    </lineage>
</organism>